<keyword evidence="6 7" id="KW-0998">Cell outer membrane</keyword>
<dbReference type="Gene3D" id="2.40.170.20">
    <property type="entry name" value="TonB-dependent receptor, beta-barrel domain"/>
    <property type="match status" value="1"/>
</dbReference>
<keyword evidence="9" id="KW-0675">Receptor</keyword>
<proteinExistence type="inferred from homology"/>
<dbReference type="Pfam" id="PF07715">
    <property type="entry name" value="Plug"/>
    <property type="match status" value="1"/>
</dbReference>
<dbReference type="SUPFAM" id="SSF49464">
    <property type="entry name" value="Carboxypeptidase regulatory domain-like"/>
    <property type="match status" value="1"/>
</dbReference>
<evidence type="ECO:0000256" key="5">
    <source>
        <dbReference type="ARBA" id="ARBA00023136"/>
    </source>
</evidence>
<dbReference type="Gene3D" id="2.170.130.10">
    <property type="entry name" value="TonB-dependent receptor, plug domain"/>
    <property type="match status" value="1"/>
</dbReference>
<dbReference type="NCBIfam" id="TIGR04056">
    <property type="entry name" value="OMP_RagA_SusC"/>
    <property type="match status" value="1"/>
</dbReference>
<sequence length="1062" mass="117507">MTKMKNQLKLFSAKFSSRNTMHIVFLLIMVISSLSAYAQVKTVTGTVVDEIGLPLPGVNLVEKGTKNGVSTDFDGNFSIQVTPESVLVFTFMGYKTIEITVGQQSKISVSMAPDLQQLEATVVVGYGSVKRKDLTGSVASVNMDKLKEAPVANFDQALAGRVTGVQVGADTGEPGAGLEITIRGKNTVNGDNSPLYVLDGFIIEDFNPGILNPTDIQSIDILKDASATAIYGARGANGVVLITTKQSKLGKTKVTYESRLDVKNVANKLNVLPAYEAVKLAEEINPIGAASRFYVDDNDNVVGSLEDYRNSPSVNWQDEAFRTGFSKSHTLKLGSGTDVTKLNASLNMLNDEGTLLKSEYKKINGRLNLRHKINKKLDATLNVIYANTQLQGLDTKGNTAYSFMRNLITYPNVVNKFKDYGDANPLYGINTDEFDINNIFSWHPIVSLNNEYRKRETNQFISNLALRYKVIPSLTFESKGSYNGDFRRTGIFNNSNTVYGRLINPINGINGTMDYQNYKTLSAINTLTFNKTFGKHDVNVLVGHSLNVRTITRSFTRAIQIPQYAESQGINSLDEGTLSTTDDINGSEKSRIESLMARANYSFANKYLLTASIRRDGSSRFAPGHNIGYFPSLALAWKAEEESFIKSLGFISQMKFKAGYGKTGNDRIPGEARFDLFTSDLASYYIDGSEVLGQRPTSSGANPNVQWEITEMYNAGVDLGFFDGRISTTVEVYEKNTEDLLINADTPPTLGISTIWKNSGTVRNRGLEIALSTINIDKKNFKWVTDFNISFNENRVMSLPDGKPIFGNPRYYQRYNSNQFIVQEGQPLGNMFGYISDGVYQPEDFVNYNPDDATHVLKAGQPDYDGGSAIRQPGDEKYKDLNGDGKITADDKTVIGNGLPEHFGGLGNTFSYKGFDLSVFFQWSYGNDILNANRLIFEEMAYYAQNQYATVINRWTPTNQNTDLFRAGGRGFEDVSSRVIEDGSYIRLKTINLSYNFSKDLAEKLSLNAASIYLSAQNLITWTNYSGFDPDVSVNRSPIMPGVDYSSYPVTRTVSLGLNLTF</sequence>
<evidence type="ECO:0000256" key="7">
    <source>
        <dbReference type="PROSITE-ProRule" id="PRU01360"/>
    </source>
</evidence>
<evidence type="ECO:0000256" key="6">
    <source>
        <dbReference type="ARBA" id="ARBA00023237"/>
    </source>
</evidence>
<name>A0A8J6PZK4_9FLAO</name>
<dbReference type="RefSeq" id="WP_188229429.1">
    <property type="nucleotide sequence ID" value="NZ_JACVXB010000002.1"/>
</dbReference>
<keyword evidence="2 7" id="KW-0813">Transport</keyword>
<dbReference type="InterPro" id="IPR023997">
    <property type="entry name" value="TonB-dep_OMP_SusC/RagA_CS"/>
</dbReference>
<evidence type="ECO:0000256" key="4">
    <source>
        <dbReference type="ARBA" id="ARBA00022692"/>
    </source>
</evidence>
<dbReference type="Pfam" id="PF13715">
    <property type="entry name" value="CarbopepD_reg_2"/>
    <property type="match status" value="1"/>
</dbReference>
<dbReference type="InterPro" id="IPR036942">
    <property type="entry name" value="Beta-barrel_TonB_sf"/>
</dbReference>
<dbReference type="AlphaFoldDB" id="A0A8J6PZK4"/>
<keyword evidence="5 7" id="KW-0472">Membrane</keyword>
<reference evidence="9 10" key="1">
    <citation type="submission" date="2020-09" db="EMBL/GenBank/DDBJ databases">
        <title>TT11 complete genome.</title>
        <authorList>
            <person name="Wu Z."/>
        </authorList>
    </citation>
    <scope>NUCLEOTIDE SEQUENCE [LARGE SCALE GENOMIC DNA]</scope>
    <source>
        <strain evidence="9 10">TT11</strain>
    </source>
</reference>
<dbReference type="FunFam" id="2.170.130.10:FF:000008">
    <property type="entry name" value="SusC/RagA family TonB-linked outer membrane protein"/>
    <property type="match status" value="1"/>
</dbReference>
<comment type="subcellular location">
    <subcellularLocation>
        <location evidence="1 7">Cell outer membrane</location>
        <topology evidence="1 7">Multi-pass membrane protein</topology>
    </subcellularLocation>
</comment>
<comment type="similarity">
    <text evidence="7">Belongs to the TonB-dependent receptor family.</text>
</comment>
<dbReference type="InterPro" id="IPR039426">
    <property type="entry name" value="TonB-dep_rcpt-like"/>
</dbReference>
<evidence type="ECO:0000256" key="1">
    <source>
        <dbReference type="ARBA" id="ARBA00004571"/>
    </source>
</evidence>
<accession>A0A8J6PZK4</accession>
<evidence type="ECO:0000256" key="2">
    <source>
        <dbReference type="ARBA" id="ARBA00022448"/>
    </source>
</evidence>
<dbReference type="EMBL" id="JACVXB010000002">
    <property type="protein sequence ID" value="MBD0831637.1"/>
    <property type="molecule type" value="Genomic_DNA"/>
</dbReference>
<dbReference type="Proteomes" id="UP000600588">
    <property type="component" value="Unassembled WGS sequence"/>
</dbReference>
<dbReference type="SUPFAM" id="SSF56935">
    <property type="entry name" value="Porins"/>
    <property type="match status" value="1"/>
</dbReference>
<gene>
    <name evidence="9" type="ORF">ICJ83_05775</name>
</gene>
<evidence type="ECO:0000259" key="8">
    <source>
        <dbReference type="Pfam" id="PF07715"/>
    </source>
</evidence>
<feature type="domain" description="TonB-dependent receptor plug" evidence="8">
    <location>
        <begin position="131"/>
        <end position="239"/>
    </location>
</feature>
<dbReference type="InterPro" id="IPR008969">
    <property type="entry name" value="CarboxyPept-like_regulatory"/>
</dbReference>
<dbReference type="InterPro" id="IPR012910">
    <property type="entry name" value="Plug_dom"/>
</dbReference>
<evidence type="ECO:0000256" key="3">
    <source>
        <dbReference type="ARBA" id="ARBA00022452"/>
    </source>
</evidence>
<dbReference type="InterPro" id="IPR023996">
    <property type="entry name" value="TonB-dep_OMP_SusC/RagA"/>
</dbReference>
<keyword evidence="3 7" id="KW-1134">Transmembrane beta strand</keyword>
<protein>
    <submittedName>
        <fullName evidence="9">TonB-dependent receptor</fullName>
    </submittedName>
</protein>
<dbReference type="NCBIfam" id="TIGR04057">
    <property type="entry name" value="SusC_RagA_signa"/>
    <property type="match status" value="1"/>
</dbReference>
<dbReference type="PROSITE" id="PS52016">
    <property type="entry name" value="TONB_DEPENDENT_REC_3"/>
    <property type="match status" value="1"/>
</dbReference>
<dbReference type="InterPro" id="IPR037066">
    <property type="entry name" value="Plug_dom_sf"/>
</dbReference>
<organism evidence="9 10">
    <name type="scientific">Aestuariibaculum sediminum</name>
    <dbReference type="NCBI Taxonomy" id="2770637"/>
    <lineage>
        <taxon>Bacteria</taxon>
        <taxon>Pseudomonadati</taxon>
        <taxon>Bacteroidota</taxon>
        <taxon>Flavobacteriia</taxon>
        <taxon>Flavobacteriales</taxon>
        <taxon>Flavobacteriaceae</taxon>
    </lineage>
</organism>
<evidence type="ECO:0000313" key="10">
    <source>
        <dbReference type="Proteomes" id="UP000600588"/>
    </source>
</evidence>
<dbReference type="Gene3D" id="2.60.40.1120">
    <property type="entry name" value="Carboxypeptidase-like, regulatory domain"/>
    <property type="match status" value="1"/>
</dbReference>
<keyword evidence="10" id="KW-1185">Reference proteome</keyword>
<evidence type="ECO:0000313" key="9">
    <source>
        <dbReference type="EMBL" id="MBD0831637.1"/>
    </source>
</evidence>
<dbReference type="GO" id="GO:0009279">
    <property type="term" value="C:cell outer membrane"/>
    <property type="evidence" value="ECO:0007669"/>
    <property type="project" value="UniProtKB-SubCell"/>
</dbReference>
<comment type="caution">
    <text evidence="9">The sequence shown here is derived from an EMBL/GenBank/DDBJ whole genome shotgun (WGS) entry which is preliminary data.</text>
</comment>
<keyword evidence="4 7" id="KW-0812">Transmembrane</keyword>